<dbReference type="InterPro" id="IPR011760">
    <property type="entry name" value="PsdUridine_synth_TruD_insert"/>
</dbReference>
<dbReference type="InterPro" id="IPR020119">
    <property type="entry name" value="PsdUridine_synth_TruD_CS"/>
</dbReference>
<dbReference type="Pfam" id="PF01142">
    <property type="entry name" value="TruD"/>
    <property type="match status" value="1"/>
</dbReference>
<dbReference type="GO" id="GO:0005634">
    <property type="term" value="C:nucleus"/>
    <property type="evidence" value="ECO:0007669"/>
    <property type="project" value="TreeGrafter"/>
</dbReference>
<evidence type="ECO:0000256" key="3">
    <source>
        <dbReference type="ARBA" id="ARBA00023235"/>
    </source>
</evidence>
<keyword evidence="7" id="KW-1185">Reference proteome</keyword>
<evidence type="ECO:0000256" key="2">
    <source>
        <dbReference type="ARBA" id="ARBA00022694"/>
    </source>
</evidence>
<proteinExistence type="inferred from homology"/>
<dbReference type="GO" id="GO:0003723">
    <property type="term" value="F:RNA binding"/>
    <property type="evidence" value="ECO:0007669"/>
    <property type="project" value="InterPro"/>
</dbReference>
<keyword evidence="3" id="KW-0413">Isomerase</keyword>
<dbReference type="AlphaFoldDB" id="A0A8H7RBW8"/>
<feature type="region of interest" description="Disordered" evidence="4">
    <location>
        <begin position="1"/>
        <end position="30"/>
    </location>
</feature>
<dbReference type="GO" id="GO:0008033">
    <property type="term" value="P:tRNA processing"/>
    <property type="evidence" value="ECO:0007669"/>
    <property type="project" value="UniProtKB-KW"/>
</dbReference>
<dbReference type="GO" id="GO:0001522">
    <property type="term" value="P:pseudouridine synthesis"/>
    <property type="evidence" value="ECO:0007669"/>
    <property type="project" value="InterPro"/>
</dbReference>
<evidence type="ECO:0000256" key="1">
    <source>
        <dbReference type="ARBA" id="ARBA00007953"/>
    </source>
</evidence>
<dbReference type="EMBL" id="JAEPRC010000124">
    <property type="protein sequence ID" value="KAG2207655.1"/>
    <property type="molecule type" value="Genomic_DNA"/>
</dbReference>
<dbReference type="CDD" id="cd02576">
    <property type="entry name" value="PseudoU_synth_ScPUS7"/>
    <property type="match status" value="1"/>
</dbReference>
<dbReference type="PANTHER" id="PTHR13326">
    <property type="entry name" value="TRNA PSEUDOURIDINE SYNTHASE D"/>
    <property type="match status" value="1"/>
</dbReference>
<evidence type="ECO:0000313" key="6">
    <source>
        <dbReference type="EMBL" id="KAG2207655.1"/>
    </source>
</evidence>
<name>A0A8H7RBW8_9FUNG</name>
<dbReference type="PANTHER" id="PTHR13326:SF21">
    <property type="entry name" value="PSEUDOURIDYLATE SYNTHASE PUS7L"/>
    <property type="match status" value="1"/>
</dbReference>
<dbReference type="InterPro" id="IPR042214">
    <property type="entry name" value="TruD_catalytic"/>
</dbReference>
<evidence type="ECO:0000256" key="4">
    <source>
        <dbReference type="SAM" id="MobiDB-lite"/>
    </source>
</evidence>
<dbReference type="InterPro" id="IPR020103">
    <property type="entry name" value="PsdUridine_synth_cat_dom_sf"/>
</dbReference>
<accession>A0A8H7RBW8</accession>
<dbReference type="PIRSF" id="PIRSF037016">
    <property type="entry name" value="Pseudouridin_synth_euk_prd"/>
    <property type="match status" value="1"/>
</dbReference>
<protein>
    <recommendedName>
        <fullName evidence="5">TRUD domain-containing protein</fullName>
    </recommendedName>
</protein>
<comment type="caution">
    <text evidence="6">The sequence shown here is derived from an EMBL/GenBank/DDBJ whole genome shotgun (WGS) entry which is preliminary data.</text>
</comment>
<dbReference type="NCBIfam" id="TIGR00094">
    <property type="entry name" value="tRNA_TruD_broad"/>
    <property type="match status" value="1"/>
</dbReference>
<dbReference type="InterPro" id="IPR001656">
    <property type="entry name" value="PsdUridine_synth_TruD"/>
</dbReference>
<comment type="similarity">
    <text evidence="1">Belongs to the pseudouridine synthase TruD family.</text>
</comment>
<dbReference type="GO" id="GO:0009982">
    <property type="term" value="F:pseudouridine synthase activity"/>
    <property type="evidence" value="ECO:0007669"/>
    <property type="project" value="InterPro"/>
</dbReference>
<gene>
    <name evidence="6" type="ORF">INT46_005066</name>
</gene>
<dbReference type="Proteomes" id="UP000650833">
    <property type="component" value="Unassembled WGS sequence"/>
</dbReference>
<evidence type="ECO:0000259" key="5">
    <source>
        <dbReference type="PROSITE" id="PS50984"/>
    </source>
</evidence>
<feature type="compositionally biased region" description="Polar residues" evidence="4">
    <location>
        <begin position="1"/>
        <end position="12"/>
    </location>
</feature>
<dbReference type="SUPFAM" id="SSF55120">
    <property type="entry name" value="Pseudouridine synthase"/>
    <property type="match status" value="1"/>
</dbReference>
<dbReference type="OrthoDB" id="447290at2759"/>
<dbReference type="PROSITE" id="PS01268">
    <property type="entry name" value="UPF0024"/>
    <property type="match status" value="1"/>
</dbReference>
<reference evidence="6" key="1">
    <citation type="submission" date="2020-12" db="EMBL/GenBank/DDBJ databases">
        <title>Metabolic potential, ecology and presence of endohyphal bacteria is reflected in genomic diversity of Mucoromycotina.</title>
        <authorList>
            <person name="Muszewska A."/>
            <person name="Okrasinska A."/>
            <person name="Steczkiewicz K."/>
            <person name="Drgas O."/>
            <person name="Orlowska M."/>
            <person name="Perlinska-Lenart U."/>
            <person name="Aleksandrzak-Piekarczyk T."/>
            <person name="Szatraj K."/>
            <person name="Zielenkiewicz U."/>
            <person name="Pilsyk S."/>
            <person name="Malc E."/>
            <person name="Mieczkowski P."/>
            <person name="Kruszewska J.S."/>
            <person name="Biernat P."/>
            <person name="Pawlowska J."/>
        </authorList>
    </citation>
    <scope>NUCLEOTIDE SEQUENCE</scope>
    <source>
        <strain evidence="6">CBS 226.32</strain>
    </source>
</reference>
<keyword evidence="2" id="KW-0819">tRNA processing</keyword>
<sequence>MGNLFSRNSNETKGNKRTLDSEDSFDSVNKRGRFDQEPTIIIKESDVGIVAYVNPHLKGFHSILKYRAEDFLVNEVDIENNIVHLTSLAPPNTKTKEVEYHYYASDVFDKAVGEILSNEFAQQFRNFLDHPEAEDAVLTTETDKNQRMLFYQLIEAHLETKVNCRGKDGKLILRWPSAVHNDEFIDWKALGGEYLQVNMYKAGVDTMNAINIISSKASIHAKHFGYAGTKDARAITTQTLTLKSVKPGRIIMAQQDLIKSGIYLGDFKFVPNGLTLGDLGGNHFTIVLRDVKGANEDDLEVSLQSLQNNGYLNYFGMQRFGTSTVLTHTVGCAIMKKQYEEASNLILDPREGDREEYHTARTLWKDTHDASAVLPIFPKRGFAERKLLSFYIRNPEQHAKAIKSLPKNMLSLYSHAYQSYIWNRVVSERARLFGTDKPMVGDLVLVDNKKQNSGRPDNNAGRRNFANRKVPKVLTAEDLENYSITDVVYPLPGKKTVYPDNEMKELYRKFMAEDGISMEKRDNHFDALNGDYRAMLSKPEQMSWSFIRYNDPTEKLCNTDVDRLENKAEPVGIADGQYLALKVEFTLGTSQYATMALREIMRAETSSQAQATISHD</sequence>
<dbReference type="Gene3D" id="3.30.2350.20">
    <property type="entry name" value="TruD, catalytic domain"/>
    <property type="match status" value="2"/>
</dbReference>
<evidence type="ECO:0000313" key="7">
    <source>
        <dbReference type="Proteomes" id="UP000650833"/>
    </source>
</evidence>
<feature type="domain" description="TRUD" evidence="5">
    <location>
        <begin position="310"/>
        <end position="538"/>
    </location>
</feature>
<dbReference type="PROSITE" id="PS50984">
    <property type="entry name" value="TRUD"/>
    <property type="match status" value="1"/>
</dbReference>
<organism evidence="6 7">
    <name type="scientific">Mucor plumbeus</name>
    <dbReference type="NCBI Taxonomy" id="97098"/>
    <lineage>
        <taxon>Eukaryota</taxon>
        <taxon>Fungi</taxon>
        <taxon>Fungi incertae sedis</taxon>
        <taxon>Mucoromycota</taxon>
        <taxon>Mucoromycotina</taxon>
        <taxon>Mucoromycetes</taxon>
        <taxon>Mucorales</taxon>
        <taxon>Mucorineae</taxon>
        <taxon>Mucoraceae</taxon>
        <taxon>Mucor</taxon>
    </lineage>
</organism>